<evidence type="ECO:0000313" key="3">
    <source>
        <dbReference type="Proteomes" id="UP001424741"/>
    </source>
</evidence>
<feature type="chain" id="PRO_5045829829" evidence="1">
    <location>
        <begin position="23"/>
        <end position="58"/>
    </location>
</feature>
<name>A0ABP9V435_9BACT</name>
<feature type="signal peptide" evidence="1">
    <location>
        <begin position="1"/>
        <end position="22"/>
    </location>
</feature>
<dbReference type="Proteomes" id="UP001424741">
    <property type="component" value="Unassembled WGS sequence"/>
</dbReference>
<dbReference type="EMBL" id="BAABRL010000009">
    <property type="protein sequence ID" value="GAA5496689.1"/>
    <property type="molecule type" value="Genomic_DNA"/>
</dbReference>
<gene>
    <name evidence="2" type="ORF">Rhal01_02874</name>
</gene>
<sequence length="58" mass="6374">MKIFLTLFSLVCITSLSSCRLAQSAARIPGSLIQTVGRTAGLNVTHETEPVDKYEKYD</sequence>
<keyword evidence="3" id="KW-1185">Reference proteome</keyword>
<accession>A0ABP9V435</accession>
<keyword evidence="1" id="KW-0732">Signal</keyword>
<evidence type="ECO:0000313" key="2">
    <source>
        <dbReference type="EMBL" id="GAA5496689.1"/>
    </source>
</evidence>
<evidence type="ECO:0000256" key="1">
    <source>
        <dbReference type="SAM" id="SignalP"/>
    </source>
</evidence>
<reference evidence="2 3" key="1">
    <citation type="submission" date="2024-02" db="EMBL/GenBank/DDBJ databases">
        <title>Rubritalea halochordaticola NBRC 107102.</title>
        <authorList>
            <person name="Ichikawa N."/>
            <person name="Katano-Makiyama Y."/>
            <person name="Hidaka K."/>
        </authorList>
    </citation>
    <scope>NUCLEOTIDE SEQUENCE [LARGE SCALE GENOMIC DNA]</scope>
    <source>
        <strain evidence="2 3">NBRC 107102</strain>
    </source>
</reference>
<protein>
    <submittedName>
        <fullName evidence="2">Uncharacterized protein</fullName>
    </submittedName>
</protein>
<dbReference type="RefSeq" id="WP_159434773.1">
    <property type="nucleotide sequence ID" value="NZ_BAABRL010000009.1"/>
</dbReference>
<proteinExistence type="predicted"/>
<dbReference type="PROSITE" id="PS51257">
    <property type="entry name" value="PROKAR_LIPOPROTEIN"/>
    <property type="match status" value="1"/>
</dbReference>
<comment type="caution">
    <text evidence="2">The sequence shown here is derived from an EMBL/GenBank/DDBJ whole genome shotgun (WGS) entry which is preliminary data.</text>
</comment>
<organism evidence="2 3">
    <name type="scientific">Rubritalea halochordaticola</name>
    <dbReference type="NCBI Taxonomy" id="714537"/>
    <lineage>
        <taxon>Bacteria</taxon>
        <taxon>Pseudomonadati</taxon>
        <taxon>Verrucomicrobiota</taxon>
        <taxon>Verrucomicrobiia</taxon>
        <taxon>Verrucomicrobiales</taxon>
        <taxon>Rubritaleaceae</taxon>
        <taxon>Rubritalea</taxon>
    </lineage>
</organism>